<dbReference type="Proteomes" id="UP000319342">
    <property type="component" value="Chromosome"/>
</dbReference>
<dbReference type="EMBL" id="CP036290">
    <property type="protein sequence ID" value="QDU85441.1"/>
    <property type="molecule type" value="Genomic_DNA"/>
</dbReference>
<dbReference type="InterPro" id="IPR023885">
    <property type="entry name" value="4Fe4S-binding_SPASM_dom"/>
</dbReference>
<evidence type="ECO:0000256" key="4">
    <source>
        <dbReference type="ARBA" id="ARBA00022723"/>
    </source>
</evidence>
<dbReference type="GO" id="GO:0046872">
    <property type="term" value="F:metal ion binding"/>
    <property type="evidence" value="ECO:0007669"/>
    <property type="project" value="UniProtKB-KW"/>
</dbReference>
<dbReference type="InterPro" id="IPR050377">
    <property type="entry name" value="Radical_SAM_PqqE_MftC-like"/>
</dbReference>
<evidence type="ECO:0000256" key="6">
    <source>
        <dbReference type="ARBA" id="ARBA00023004"/>
    </source>
</evidence>
<dbReference type="OrthoDB" id="7021155at2"/>
<accession>A0A518D1T6</accession>
<dbReference type="GO" id="GO:0051539">
    <property type="term" value="F:4 iron, 4 sulfur cluster binding"/>
    <property type="evidence" value="ECO:0007669"/>
    <property type="project" value="UniProtKB-KW"/>
</dbReference>
<dbReference type="PROSITE" id="PS51918">
    <property type="entry name" value="RADICAL_SAM"/>
    <property type="match status" value="1"/>
</dbReference>
<reference evidence="9 10" key="1">
    <citation type="submission" date="2019-02" db="EMBL/GenBank/DDBJ databases">
        <title>Deep-cultivation of Planctomycetes and their phenomic and genomic characterization uncovers novel biology.</title>
        <authorList>
            <person name="Wiegand S."/>
            <person name="Jogler M."/>
            <person name="Boedeker C."/>
            <person name="Pinto D."/>
            <person name="Vollmers J."/>
            <person name="Rivas-Marin E."/>
            <person name="Kohn T."/>
            <person name="Peeters S.H."/>
            <person name="Heuer A."/>
            <person name="Rast P."/>
            <person name="Oberbeckmann S."/>
            <person name="Bunk B."/>
            <person name="Jeske O."/>
            <person name="Meyerdierks A."/>
            <person name="Storesund J.E."/>
            <person name="Kallscheuer N."/>
            <person name="Luecker S."/>
            <person name="Lage O.M."/>
            <person name="Pohl T."/>
            <person name="Merkel B.J."/>
            <person name="Hornburger P."/>
            <person name="Mueller R.-W."/>
            <person name="Bruemmer F."/>
            <person name="Labrenz M."/>
            <person name="Spormann A.M."/>
            <person name="Op den Camp H."/>
            <person name="Overmann J."/>
            <person name="Amann R."/>
            <person name="Jetten M.S.M."/>
            <person name="Mascher T."/>
            <person name="Medema M.H."/>
            <person name="Devos D.P."/>
            <person name="Kaster A.-K."/>
            <person name="Ovreas L."/>
            <person name="Rohde M."/>
            <person name="Galperin M.Y."/>
            <person name="Jogler C."/>
        </authorList>
    </citation>
    <scope>NUCLEOTIDE SEQUENCE [LARGE SCALE GENOMIC DNA]</scope>
    <source>
        <strain evidence="9 10">Pla163</strain>
    </source>
</reference>
<evidence type="ECO:0000256" key="1">
    <source>
        <dbReference type="ARBA" id="ARBA00001966"/>
    </source>
</evidence>
<name>A0A518D1T6_9BACT</name>
<dbReference type="SFLD" id="SFLDG01386">
    <property type="entry name" value="main_SPASM_domain-containing"/>
    <property type="match status" value="1"/>
</dbReference>
<dbReference type="AlphaFoldDB" id="A0A518D1T6"/>
<evidence type="ECO:0000256" key="7">
    <source>
        <dbReference type="ARBA" id="ARBA00023014"/>
    </source>
</evidence>
<sequence length="396" mass="45884">MFDPKVTKWARIALSDPGYFTDVIRRKSRKALALDRRFGGGRSFGPSGLVMTLTWRCNLRCQMCDQYGDDYKQPLSKLTREDELELSEWQRVVDETFKYRCEYNLFGGEPLLFDGAVDLIRHIKAKGRRCSITTNGTLLDRYGEDIVTSGLDAMGVSVDGPPDVHDEIRGSDGSFERISKGIRQVKAWREKHGTRTPRIHINSVVTLWNHDRMLEMVELARELGVDGLTFQHLNFLEPRTMHSHMDYFRKRFQYDWPTREKDLGFLDTSGFDADVIHEQVTKIRKLEGLPISFLPDLTTREEIHGYYHDIDFKFQESSCVNPWIHVTINPKGVVTPCMEYPVGNVRDADFASIWNGEVFRSFRSELKQQGLFPGYCQRCCHRRFKSTKGVIAARYM</sequence>
<dbReference type="CDD" id="cd21109">
    <property type="entry name" value="SPASM"/>
    <property type="match status" value="1"/>
</dbReference>
<gene>
    <name evidence="9" type="primary">albA_1</name>
    <name evidence="9" type="ORF">Pla163_25710</name>
</gene>
<dbReference type="InterPro" id="IPR007197">
    <property type="entry name" value="rSAM"/>
</dbReference>
<dbReference type="RefSeq" id="WP_145188797.1">
    <property type="nucleotide sequence ID" value="NZ_CP036290.1"/>
</dbReference>
<dbReference type="SFLD" id="SFLDS00029">
    <property type="entry name" value="Radical_SAM"/>
    <property type="match status" value="1"/>
</dbReference>
<dbReference type="CDD" id="cd01335">
    <property type="entry name" value="Radical_SAM"/>
    <property type="match status" value="1"/>
</dbReference>
<evidence type="ECO:0000256" key="2">
    <source>
        <dbReference type="ARBA" id="ARBA00022485"/>
    </source>
</evidence>
<evidence type="ECO:0000313" key="10">
    <source>
        <dbReference type="Proteomes" id="UP000319342"/>
    </source>
</evidence>
<dbReference type="SFLD" id="SFLDG01387">
    <property type="entry name" value="BtrN-like_SPASM_domain_contain"/>
    <property type="match status" value="1"/>
</dbReference>
<dbReference type="PROSITE" id="PS01305">
    <property type="entry name" value="MOAA_NIFB_PQQE"/>
    <property type="match status" value="1"/>
</dbReference>
<evidence type="ECO:0000256" key="3">
    <source>
        <dbReference type="ARBA" id="ARBA00022691"/>
    </source>
</evidence>
<dbReference type="SFLD" id="SFLDG01067">
    <property type="entry name" value="SPASM/twitch_domain_containing"/>
    <property type="match status" value="1"/>
</dbReference>
<dbReference type="InterPro" id="IPR000385">
    <property type="entry name" value="MoaA_NifB_PqqE_Fe-S-bd_CS"/>
</dbReference>
<keyword evidence="6" id="KW-0408">Iron</keyword>
<keyword evidence="10" id="KW-1185">Reference proteome</keyword>
<keyword evidence="3" id="KW-0949">S-adenosyl-L-methionine</keyword>
<dbReference type="PANTHER" id="PTHR11228">
    <property type="entry name" value="RADICAL SAM DOMAIN PROTEIN"/>
    <property type="match status" value="1"/>
</dbReference>
<dbReference type="PANTHER" id="PTHR11228:SF7">
    <property type="entry name" value="PQQA PEPTIDE CYCLASE"/>
    <property type="match status" value="1"/>
</dbReference>
<dbReference type="InterPro" id="IPR058240">
    <property type="entry name" value="rSAM_sf"/>
</dbReference>
<dbReference type="SUPFAM" id="SSF102114">
    <property type="entry name" value="Radical SAM enzymes"/>
    <property type="match status" value="1"/>
</dbReference>
<dbReference type="InterPro" id="IPR034391">
    <property type="entry name" value="AdoMet-like_SPASM_containing"/>
</dbReference>
<protein>
    <submittedName>
        <fullName evidence="9">Antilisterial bacteriocin subtilosin biosynthesis protein AlbA</fullName>
    </submittedName>
</protein>
<evidence type="ECO:0000313" key="9">
    <source>
        <dbReference type="EMBL" id="QDU85441.1"/>
    </source>
</evidence>
<comment type="cofactor">
    <cofactor evidence="1">
        <name>[4Fe-4S] cluster</name>
        <dbReference type="ChEBI" id="CHEBI:49883"/>
    </cofactor>
</comment>
<keyword evidence="5" id="KW-0560">Oxidoreductase</keyword>
<dbReference type="InterPro" id="IPR013785">
    <property type="entry name" value="Aldolase_TIM"/>
</dbReference>
<dbReference type="Pfam" id="PF04055">
    <property type="entry name" value="Radical_SAM"/>
    <property type="match status" value="1"/>
</dbReference>
<evidence type="ECO:0000256" key="5">
    <source>
        <dbReference type="ARBA" id="ARBA00023002"/>
    </source>
</evidence>
<keyword evidence="7" id="KW-0411">Iron-sulfur</keyword>
<organism evidence="9 10">
    <name type="scientific">Rohdeia mirabilis</name>
    <dbReference type="NCBI Taxonomy" id="2528008"/>
    <lineage>
        <taxon>Bacteria</taxon>
        <taxon>Pseudomonadati</taxon>
        <taxon>Planctomycetota</taxon>
        <taxon>Planctomycetia</taxon>
        <taxon>Planctomycetia incertae sedis</taxon>
        <taxon>Rohdeia</taxon>
    </lineage>
</organism>
<dbReference type="Gene3D" id="3.20.20.70">
    <property type="entry name" value="Aldolase class I"/>
    <property type="match status" value="1"/>
</dbReference>
<evidence type="ECO:0000259" key="8">
    <source>
        <dbReference type="PROSITE" id="PS51918"/>
    </source>
</evidence>
<feature type="domain" description="Radical SAM core" evidence="8">
    <location>
        <begin position="43"/>
        <end position="266"/>
    </location>
</feature>
<keyword evidence="4" id="KW-0479">Metal-binding</keyword>
<dbReference type="Pfam" id="PF13186">
    <property type="entry name" value="SPASM"/>
    <property type="match status" value="1"/>
</dbReference>
<dbReference type="GO" id="GO:0016491">
    <property type="term" value="F:oxidoreductase activity"/>
    <property type="evidence" value="ECO:0007669"/>
    <property type="project" value="UniProtKB-KW"/>
</dbReference>
<dbReference type="InterPro" id="IPR017200">
    <property type="entry name" value="PqqE-like"/>
</dbReference>
<dbReference type="PIRSF" id="PIRSF037420">
    <property type="entry name" value="PQQ_syn_pqqE"/>
    <property type="match status" value="1"/>
</dbReference>
<proteinExistence type="predicted"/>
<keyword evidence="2" id="KW-0004">4Fe-4S</keyword>